<dbReference type="AlphaFoldDB" id="A0A2H9ZZ40"/>
<protein>
    <submittedName>
        <fullName evidence="2">Uncharacterized protein</fullName>
    </submittedName>
</protein>
<evidence type="ECO:0000256" key="1">
    <source>
        <dbReference type="SAM" id="MobiDB-lite"/>
    </source>
</evidence>
<evidence type="ECO:0000313" key="3">
    <source>
        <dbReference type="Proteomes" id="UP000236161"/>
    </source>
</evidence>
<proteinExistence type="predicted"/>
<keyword evidence="3" id="KW-1185">Reference proteome</keyword>
<name>A0A2H9ZZ40_9ASPA</name>
<accession>A0A2H9ZZ40</accession>
<sequence>MELLIHDDLVDGREMIVAIVAIGKRGAEAETSENGELSKQGWRDCRRSPVMTGSPCGGGDVNKGRTDRGC</sequence>
<organism evidence="2 3">
    <name type="scientific">Apostasia shenzhenica</name>
    <dbReference type="NCBI Taxonomy" id="1088818"/>
    <lineage>
        <taxon>Eukaryota</taxon>
        <taxon>Viridiplantae</taxon>
        <taxon>Streptophyta</taxon>
        <taxon>Embryophyta</taxon>
        <taxon>Tracheophyta</taxon>
        <taxon>Spermatophyta</taxon>
        <taxon>Magnoliopsida</taxon>
        <taxon>Liliopsida</taxon>
        <taxon>Asparagales</taxon>
        <taxon>Orchidaceae</taxon>
        <taxon>Apostasioideae</taxon>
        <taxon>Apostasia</taxon>
    </lineage>
</organism>
<gene>
    <name evidence="2" type="ORF">AXF42_Ash017445</name>
</gene>
<dbReference type="Proteomes" id="UP000236161">
    <property type="component" value="Unassembled WGS sequence"/>
</dbReference>
<evidence type="ECO:0000313" key="2">
    <source>
        <dbReference type="EMBL" id="PKA48546.1"/>
    </source>
</evidence>
<dbReference type="EMBL" id="KZ452313">
    <property type="protein sequence ID" value="PKA48546.1"/>
    <property type="molecule type" value="Genomic_DNA"/>
</dbReference>
<feature type="region of interest" description="Disordered" evidence="1">
    <location>
        <begin position="28"/>
        <end position="70"/>
    </location>
</feature>
<reference evidence="2 3" key="1">
    <citation type="journal article" date="2017" name="Nature">
        <title>The Apostasia genome and the evolution of orchids.</title>
        <authorList>
            <person name="Zhang G.Q."/>
            <person name="Liu K.W."/>
            <person name="Li Z."/>
            <person name="Lohaus R."/>
            <person name="Hsiao Y.Y."/>
            <person name="Niu S.C."/>
            <person name="Wang J.Y."/>
            <person name="Lin Y.C."/>
            <person name="Xu Q."/>
            <person name="Chen L.J."/>
            <person name="Yoshida K."/>
            <person name="Fujiwara S."/>
            <person name="Wang Z.W."/>
            <person name="Zhang Y.Q."/>
            <person name="Mitsuda N."/>
            <person name="Wang M."/>
            <person name="Liu G.H."/>
            <person name="Pecoraro L."/>
            <person name="Huang H.X."/>
            <person name="Xiao X.J."/>
            <person name="Lin M."/>
            <person name="Wu X.Y."/>
            <person name="Wu W.L."/>
            <person name="Chen Y.Y."/>
            <person name="Chang S.B."/>
            <person name="Sakamoto S."/>
            <person name="Ohme-Takagi M."/>
            <person name="Yagi M."/>
            <person name="Zeng S.J."/>
            <person name="Shen C.Y."/>
            <person name="Yeh C.M."/>
            <person name="Luo Y.B."/>
            <person name="Tsai W.C."/>
            <person name="Van de Peer Y."/>
            <person name="Liu Z.J."/>
        </authorList>
    </citation>
    <scope>NUCLEOTIDE SEQUENCE [LARGE SCALE GENOMIC DNA]</scope>
    <source>
        <strain evidence="3">cv. Shenzhen</strain>
        <tissue evidence="2">Stem</tissue>
    </source>
</reference>